<dbReference type="GO" id="GO:0005829">
    <property type="term" value="C:cytosol"/>
    <property type="evidence" value="ECO:0007669"/>
    <property type="project" value="TreeGrafter"/>
</dbReference>
<dbReference type="InterPro" id="IPR039255">
    <property type="entry name" value="YceD_bac"/>
</dbReference>
<evidence type="ECO:0000313" key="7">
    <source>
        <dbReference type="EMBL" id="GGO87088.1"/>
    </source>
</evidence>
<reference evidence="7 8" key="1">
    <citation type="journal article" date="2014" name="Int. J. Syst. Evol. Microbiol.">
        <title>Complete genome sequence of Corynebacterium casei LMG S-19264T (=DSM 44701T), isolated from a smear-ripened cheese.</title>
        <authorList>
            <consortium name="US DOE Joint Genome Institute (JGI-PGF)"/>
            <person name="Walter F."/>
            <person name="Albersmeier A."/>
            <person name="Kalinowski J."/>
            <person name="Ruckert C."/>
        </authorList>
    </citation>
    <scope>NUCLEOTIDE SEQUENCE [LARGE SCALE GENOMIC DNA]</scope>
    <source>
        <strain evidence="7 8">CGMCC 1.7286</strain>
    </source>
</reference>
<dbReference type="EMBL" id="BMLT01000012">
    <property type="protein sequence ID" value="GGO87088.1"/>
    <property type="molecule type" value="Genomic_DNA"/>
</dbReference>
<proteinExistence type="inferred from homology"/>
<gene>
    <name evidence="7" type="ORF">GCM10011348_39460</name>
</gene>
<comment type="caution">
    <text evidence="7">The sequence shown here is derived from an EMBL/GenBank/DDBJ whole genome shotgun (WGS) entry which is preliminary data.</text>
</comment>
<dbReference type="RefSeq" id="WP_188862350.1">
    <property type="nucleotide sequence ID" value="NZ_BMLT01000012.1"/>
</dbReference>
<evidence type="ECO:0000256" key="4">
    <source>
        <dbReference type="ARBA" id="ARBA00022517"/>
    </source>
</evidence>
<protein>
    <recommendedName>
        <fullName evidence="3">Large ribosomal RNA subunit accumulation protein YceD</fullName>
    </recommendedName>
    <alternativeName>
        <fullName evidence="5">23S rRNA accumulation protein YceD</fullName>
    </alternativeName>
</protein>
<dbReference type="PANTHER" id="PTHR38099">
    <property type="entry name" value="LARGE RIBOSOMAL RNA SUBUNIT ACCUMULATION PROTEIN YCED"/>
    <property type="match status" value="1"/>
</dbReference>
<accession>A0A917ZNP8</accession>
<evidence type="ECO:0000256" key="5">
    <source>
        <dbReference type="ARBA" id="ARBA00031841"/>
    </source>
</evidence>
<evidence type="ECO:0000256" key="2">
    <source>
        <dbReference type="ARBA" id="ARBA00010740"/>
    </source>
</evidence>
<organism evidence="7 8">
    <name type="scientific">Marinobacterium nitratireducens</name>
    <dbReference type="NCBI Taxonomy" id="518897"/>
    <lineage>
        <taxon>Bacteria</taxon>
        <taxon>Pseudomonadati</taxon>
        <taxon>Pseudomonadota</taxon>
        <taxon>Gammaproteobacteria</taxon>
        <taxon>Oceanospirillales</taxon>
        <taxon>Oceanospirillaceae</taxon>
        <taxon>Marinobacterium</taxon>
    </lineage>
</organism>
<dbReference type="PANTHER" id="PTHR38099:SF1">
    <property type="entry name" value="LARGE RIBOSOMAL RNA SUBUNIT ACCUMULATION PROTEIN YCED"/>
    <property type="match status" value="1"/>
</dbReference>
<evidence type="ECO:0000256" key="1">
    <source>
        <dbReference type="ARBA" id="ARBA00002868"/>
    </source>
</evidence>
<dbReference type="GO" id="GO:0042254">
    <property type="term" value="P:ribosome biogenesis"/>
    <property type="evidence" value="ECO:0007669"/>
    <property type="project" value="UniProtKB-KW"/>
</dbReference>
<sequence length="176" mass="19653">MSYGPLPKKVDPRKLAEREVRIQGLASVDGLPRLKSYLVENCEEGDISVDLLFSRDQQRIRTVTGSAEGRVHMACQRCLEPVEVAVQASFNLAIAPSEEAAKQLPRYYDPLVVEEEDVELWSVVEEELILNLPVVPYHDDCSIQTSFGEPAPEDEKAQKPNPFSVLAKLKSDSEKS</sequence>
<name>A0A917ZNP8_9GAMM</name>
<evidence type="ECO:0000256" key="6">
    <source>
        <dbReference type="SAM" id="MobiDB-lite"/>
    </source>
</evidence>
<evidence type="ECO:0000256" key="3">
    <source>
        <dbReference type="ARBA" id="ARBA00015716"/>
    </source>
</evidence>
<evidence type="ECO:0000313" key="8">
    <source>
        <dbReference type="Proteomes" id="UP000599578"/>
    </source>
</evidence>
<comment type="similarity">
    <text evidence="2">Belongs to the DUF177 domain family.</text>
</comment>
<keyword evidence="8" id="KW-1185">Reference proteome</keyword>
<comment type="function">
    <text evidence="1">Plays a role in synthesis, processing and/or stability of 23S rRNA.</text>
</comment>
<dbReference type="Pfam" id="PF02620">
    <property type="entry name" value="YceD"/>
    <property type="match status" value="1"/>
</dbReference>
<dbReference type="AlphaFoldDB" id="A0A917ZNP8"/>
<dbReference type="InterPro" id="IPR003772">
    <property type="entry name" value="YceD"/>
</dbReference>
<feature type="region of interest" description="Disordered" evidence="6">
    <location>
        <begin position="145"/>
        <end position="165"/>
    </location>
</feature>
<dbReference type="Proteomes" id="UP000599578">
    <property type="component" value="Unassembled WGS sequence"/>
</dbReference>
<keyword evidence="4" id="KW-0690">Ribosome biogenesis</keyword>